<feature type="transmembrane region" description="Helical" evidence="1">
    <location>
        <begin position="12"/>
        <end position="35"/>
    </location>
</feature>
<gene>
    <name evidence="2" type="ORF">SERIO_v1c11910</name>
</gene>
<keyword evidence="1" id="KW-0812">Transmembrane</keyword>
<feature type="transmembrane region" description="Helical" evidence="1">
    <location>
        <begin position="91"/>
        <end position="109"/>
    </location>
</feature>
<feature type="transmembrane region" description="Helical" evidence="1">
    <location>
        <begin position="56"/>
        <end position="79"/>
    </location>
</feature>
<feature type="transmembrane region" description="Helical" evidence="1">
    <location>
        <begin position="116"/>
        <end position="140"/>
    </location>
</feature>
<evidence type="ECO:0000313" key="2">
    <source>
        <dbReference type="EMBL" id="AKM54740.1"/>
    </source>
</evidence>
<organism evidence="2 3">
    <name type="scientific">Spiroplasma eriocheiris</name>
    <dbReference type="NCBI Taxonomy" id="315358"/>
    <lineage>
        <taxon>Bacteria</taxon>
        <taxon>Bacillati</taxon>
        <taxon>Mycoplasmatota</taxon>
        <taxon>Mollicutes</taxon>
        <taxon>Entomoplasmatales</taxon>
        <taxon>Spiroplasmataceae</taxon>
        <taxon>Spiroplasma</taxon>
    </lineage>
</organism>
<dbReference type="PATRIC" id="fig|743698.3.peg.1203"/>
<protein>
    <recommendedName>
        <fullName evidence="4">Transmembrane protein</fullName>
    </recommendedName>
</protein>
<dbReference type="AlphaFoldDB" id="A0A0H3XJH6"/>
<dbReference type="STRING" id="315358.SERIO_v1c11910"/>
<evidence type="ECO:0000256" key="1">
    <source>
        <dbReference type="SAM" id="Phobius"/>
    </source>
</evidence>
<reference evidence="3" key="2">
    <citation type="submission" date="2015-06" db="EMBL/GenBank/DDBJ databases">
        <title>Complete genome sequence of Spiroplasma eriocheiris TDA-040725-5 (DSM 21848).</title>
        <authorList>
            <person name="Lo W.-S."/>
            <person name="Kuo C.-H."/>
        </authorList>
    </citation>
    <scope>NUCLEOTIDE SEQUENCE [LARGE SCALE GENOMIC DNA]</scope>
    <source>
        <strain evidence="3">TDA-040725-5</strain>
    </source>
</reference>
<evidence type="ECO:0008006" key="4">
    <source>
        <dbReference type="Google" id="ProtNLM"/>
    </source>
</evidence>
<feature type="transmembrane region" description="Helical" evidence="1">
    <location>
        <begin position="146"/>
        <end position="167"/>
    </location>
</feature>
<dbReference type="RefSeq" id="WP_047791920.1">
    <property type="nucleotide sequence ID" value="NZ_CP011856.1"/>
</dbReference>
<keyword evidence="3" id="KW-1185">Reference proteome</keyword>
<dbReference type="KEGG" id="seri:SERIO_v1c11910"/>
<sequence length="293" mass="35474">MANGLVNFNLYALFFLLLVKIILISYIFGYFRLLFSIISKKRHGETISEDFYYRPFVFHLLHFIILLILYLLINHLSYYDTILIFNLEVNIQAFFAISVLYTTMVYWFVRNHKERYLLLFCFILFVIINFIYKLIIYFILQLPASFMRDGMFLGIIYLVIGGLVLFNFNNKIRLYFQVSILKLIMWLISYRPQGHYLVIRQKIQLIFLTDGIQILFQVLFDVNSLKWEMLLEQYHQEFLQRWKITDENIWLLIYVLMLLNNDSCLKKESPITADNPLKLKWLYKKGWFQVMLN</sequence>
<reference evidence="2 3" key="1">
    <citation type="journal article" date="2015" name="Genome Biol. Evol.">
        <title>Found and Lost: The Fates of Horizontally Acquired Genes in Arthropod-Symbiotic Spiroplasma.</title>
        <authorList>
            <person name="Lo W.S."/>
            <person name="Gasparich G.E."/>
            <person name="Kuo C.H."/>
        </authorList>
    </citation>
    <scope>NUCLEOTIDE SEQUENCE [LARGE SCALE GENOMIC DNA]</scope>
    <source>
        <strain evidence="3">TDA-040725-5</strain>
    </source>
</reference>
<name>A0A0H3XJH6_9MOLU</name>
<keyword evidence="1" id="KW-1133">Transmembrane helix</keyword>
<proteinExistence type="predicted"/>
<evidence type="ECO:0000313" key="3">
    <source>
        <dbReference type="Proteomes" id="UP000035661"/>
    </source>
</evidence>
<dbReference type="EMBL" id="CP011856">
    <property type="protein sequence ID" value="AKM54740.1"/>
    <property type="molecule type" value="Genomic_DNA"/>
</dbReference>
<keyword evidence="1" id="KW-0472">Membrane</keyword>
<dbReference type="Proteomes" id="UP000035661">
    <property type="component" value="Chromosome"/>
</dbReference>
<accession>A0A0H3XJH6</accession>